<evidence type="ECO:0000256" key="10">
    <source>
        <dbReference type="ARBA" id="ARBA00023295"/>
    </source>
</evidence>
<evidence type="ECO:0000256" key="12">
    <source>
        <dbReference type="RuleBase" id="RU361134"/>
    </source>
</evidence>
<dbReference type="SUPFAM" id="SSF51445">
    <property type="entry name" value="(Trans)glycosidases"/>
    <property type="match status" value="1"/>
</dbReference>
<evidence type="ECO:0000256" key="7">
    <source>
        <dbReference type="ARBA" id="ARBA00022801"/>
    </source>
</evidence>
<dbReference type="PRINTS" id="PR00110">
    <property type="entry name" value="ALPHAAMYLASE"/>
</dbReference>
<keyword evidence="9 12" id="KW-0119">Carbohydrate metabolism</keyword>
<dbReference type="OrthoDB" id="9805159at2"/>
<dbReference type="InterPro" id="IPR006047">
    <property type="entry name" value="GH13_cat_dom"/>
</dbReference>
<name>A0A1G9RW87_9GAMM</name>
<organism evidence="16 17">
    <name type="scientific">Modicisalibacter muralis</name>
    <dbReference type="NCBI Taxonomy" id="119000"/>
    <lineage>
        <taxon>Bacteria</taxon>
        <taxon>Pseudomonadati</taxon>
        <taxon>Pseudomonadota</taxon>
        <taxon>Gammaproteobacteria</taxon>
        <taxon>Oceanospirillales</taxon>
        <taxon>Halomonadaceae</taxon>
        <taxon>Modicisalibacter</taxon>
    </lineage>
</organism>
<dbReference type="Pfam" id="PF00128">
    <property type="entry name" value="Alpha-amylase"/>
    <property type="match status" value="1"/>
</dbReference>
<evidence type="ECO:0000256" key="9">
    <source>
        <dbReference type="ARBA" id="ARBA00023277"/>
    </source>
</evidence>
<keyword evidence="6" id="KW-0479">Metal-binding</keyword>
<dbReference type="Pfam" id="PF02806">
    <property type="entry name" value="Alpha-amylase_C"/>
    <property type="match status" value="1"/>
</dbReference>
<dbReference type="InterPro" id="IPR031319">
    <property type="entry name" value="A-amylase_C"/>
</dbReference>
<evidence type="ECO:0000256" key="1">
    <source>
        <dbReference type="ARBA" id="ARBA00000548"/>
    </source>
</evidence>
<dbReference type="GO" id="GO:0004556">
    <property type="term" value="F:alpha-amylase activity"/>
    <property type="evidence" value="ECO:0007669"/>
    <property type="project" value="UniProtKB-UniRule"/>
</dbReference>
<dbReference type="InterPro" id="IPR006048">
    <property type="entry name" value="A-amylase/branching_C"/>
</dbReference>
<evidence type="ECO:0000313" key="16">
    <source>
        <dbReference type="EMBL" id="SDM27287.1"/>
    </source>
</evidence>
<keyword evidence="17" id="KW-1185">Reference proteome</keyword>
<evidence type="ECO:0000256" key="13">
    <source>
        <dbReference type="SAM" id="SignalP"/>
    </source>
</evidence>
<keyword evidence="10 12" id="KW-0326">Glycosidase</keyword>
<dbReference type="Gene3D" id="2.60.40.1180">
    <property type="entry name" value="Golgi alpha-mannosidase II"/>
    <property type="match status" value="1"/>
</dbReference>
<dbReference type="SMART" id="SM00642">
    <property type="entry name" value="Aamy"/>
    <property type="match status" value="1"/>
</dbReference>
<evidence type="ECO:0000313" key="17">
    <source>
        <dbReference type="Proteomes" id="UP000198654"/>
    </source>
</evidence>
<keyword evidence="13" id="KW-0732">Signal</keyword>
<evidence type="ECO:0000256" key="11">
    <source>
        <dbReference type="RuleBase" id="RU003615"/>
    </source>
</evidence>
<evidence type="ECO:0000259" key="15">
    <source>
        <dbReference type="SMART" id="SM00642"/>
    </source>
</evidence>
<dbReference type="GO" id="GO:0046872">
    <property type="term" value="F:metal ion binding"/>
    <property type="evidence" value="ECO:0007669"/>
    <property type="project" value="UniProtKB-KW"/>
</dbReference>
<dbReference type="AlphaFoldDB" id="A0A1G9RW87"/>
<dbReference type="EC" id="3.2.1.1" evidence="4 12"/>
<dbReference type="InterPro" id="IPR006046">
    <property type="entry name" value="Alpha_amylase"/>
</dbReference>
<comment type="similarity">
    <text evidence="3 11">Belongs to the glycosyl hydrolase 13 family.</text>
</comment>
<evidence type="ECO:0000256" key="5">
    <source>
        <dbReference type="ARBA" id="ARBA00017303"/>
    </source>
</evidence>
<evidence type="ECO:0000256" key="8">
    <source>
        <dbReference type="ARBA" id="ARBA00022837"/>
    </source>
</evidence>
<dbReference type="CDD" id="cd11317">
    <property type="entry name" value="AmyAc_bac_euk_AmyA"/>
    <property type="match status" value="1"/>
</dbReference>
<sequence length="506" mass="55236">MRNRKSPFLAILAGAGLIAASTLAAAANAPAPAPAPVPVSGIDLEAPGTVMVHLFEWRWDDIAAECENVLGPSGIDAVQVSPPNEHITLADVDGAWWARYQPVSYRLDSRSGDRAAFVAMVERCRAAGVGIVVDAVINHMAGIGEGEGIADTRFTPFRYGELYTESDFHHCGRNGNDQIQNYQDRWEVQYCHLLGLADLATEKPEVRERIATYLQSLVDIGVAGLRIDAAKHIPPEDIAAILGRVDGEPYVFQEVIDLGGEPIRAQDYLANGDVTEFRYGRDLSRAMMSGDLARLKTLGDADSWVPDERALVFVDNHDNQRGHGAGAVMMHAFDERYRLGVVFMLAWPYGTPRIMSSYTFDDSDQGPPSVPGDATWRTARVHGESGLGCLAPDSLDRRGWVCEHRWPDILAMVGFRDMVGDAPLGHWQQDGESRIAFARGKRGFLAINRSDDAWQATLETALPAGRYCNILADDCTQPVVVDANGQAQLHVPANATVALHMGRQAR</sequence>
<dbReference type="PANTHER" id="PTHR43447">
    <property type="entry name" value="ALPHA-AMYLASE"/>
    <property type="match status" value="1"/>
</dbReference>
<comment type="catalytic activity">
    <reaction evidence="1 12">
        <text>Endohydrolysis of (1-&gt;4)-alpha-D-glucosidic linkages in polysaccharides containing three or more (1-&gt;4)-alpha-linked D-glucose units.</text>
        <dbReference type="EC" id="3.2.1.1"/>
    </reaction>
</comment>
<feature type="domain" description="Alpha-amylase C-terminal" evidence="14">
    <location>
        <begin position="425"/>
        <end position="504"/>
    </location>
</feature>
<feature type="chain" id="PRO_5011540939" description="Alpha-amylase" evidence="13">
    <location>
        <begin position="27"/>
        <end position="506"/>
    </location>
</feature>
<evidence type="ECO:0000256" key="2">
    <source>
        <dbReference type="ARBA" id="ARBA00001913"/>
    </source>
</evidence>
<evidence type="ECO:0000256" key="3">
    <source>
        <dbReference type="ARBA" id="ARBA00008061"/>
    </source>
</evidence>
<dbReference type="GO" id="GO:0005975">
    <property type="term" value="P:carbohydrate metabolic process"/>
    <property type="evidence" value="ECO:0007669"/>
    <property type="project" value="InterPro"/>
</dbReference>
<keyword evidence="7 12" id="KW-0378">Hydrolase</keyword>
<dbReference type="Gene3D" id="3.20.20.80">
    <property type="entry name" value="Glycosidases"/>
    <property type="match status" value="1"/>
</dbReference>
<keyword evidence="8" id="KW-0106">Calcium</keyword>
<feature type="domain" description="Glycosyl hydrolase family 13 catalytic" evidence="15">
    <location>
        <begin position="49"/>
        <end position="416"/>
    </location>
</feature>
<dbReference type="RefSeq" id="WP_089730859.1">
    <property type="nucleotide sequence ID" value="NZ_FNGI01000017.1"/>
</dbReference>
<protein>
    <recommendedName>
        <fullName evidence="5 12">Alpha-amylase</fullName>
        <ecNumber evidence="4 12">3.2.1.1</ecNumber>
    </recommendedName>
</protein>
<dbReference type="Proteomes" id="UP000198654">
    <property type="component" value="Unassembled WGS sequence"/>
</dbReference>
<evidence type="ECO:0000256" key="6">
    <source>
        <dbReference type="ARBA" id="ARBA00022723"/>
    </source>
</evidence>
<reference evidence="16 17" key="1">
    <citation type="submission" date="2016-10" db="EMBL/GenBank/DDBJ databases">
        <authorList>
            <person name="de Groot N.N."/>
        </authorList>
    </citation>
    <scope>NUCLEOTIDE SEQUENCE [LARGE SCALE GENOMIC DNA]</scope>
    <source>
        <strain evidence="16 17">DSM 14789</strain>
    </source>
</reference>
<comment type="cofactor">
    <cofactor evidence="2">
        <name>Ca(2+)</name>
        <dbReference type="ChEBI" id="CHEBI:29108"/>
    </cofactor>
</comment>
<accession>A0A1G9RW87</accession>
<feature type="signal peptide" evidence="13">
    <location>
        <begin position="1"/>
        <end position="26"/>
    </location>
</feature>
<evidence type="ECO:0000259" key="14">
    <source>
        <dbReference type="SMART" id="SM00632"/>
    </source>
</evidence>
<dbReference type="SUPFAM" id="SSF51011">
    <property type="entry name" value="Glycosyl hydrolase domain"/>
    <property type="match status" value="1"/>
</dbReference>
<evidence type="ECO:0000256" key="4">
    <source>
        <dbReference type="ARBA" id="ARBA00012595"/>
    </source>
</evidence>
<dbReference type="STRING" id="119000.SAMN05661010_03808"/>
<gene>
    <name evidence="16" type="ORF">SAMN05661010_03808</name>
</gene>
<dbReference type="SMART" id="SM00632">
    <property type="entry name" value="Aamy_C"/>
    <property type="match status" value="1"/>
</dbReference>
<dbReference type="InterPro" id="IPR017853">
    <property type="entry name" value="GH"/>
</dbReference>
<dbReference type="EMBL" id="FNGI01000017">
    <property type="protein sequence ID" value="SDM27287.1"/>
    <property type="molecule type" value="Genomic_DNA"/>
</dbReference>
<dbReference type="InterPro" id="IPR013780">
    <property type="entry name" value="Glyco_hydro_b"/>
</dbReference>
<proteinExistence type="inferred from homology"/>